<evidence type="ECO:0000313" key="1">
    <source>
        <dbReference type="EMBL" id="GFP19215.1"/>
    </source>
</evidence>
<proteinExistence type="predicted"/>
<organism evidence="1 2">
    <name type="scientific">Candidatus Hakubella thermalkaliphila</name>
    <dbReference type="NCBI Taxonomy" id="2754717"/>
    <lineage>
        <taxon>Bacteria</taxon>
        <taxon>Bacillati</taxon>
        <taxon>Actinomycetota</taxon>
        <taxon>Actinomycetota incertae sedis</taxon>
        <taxon>Candidatus Hakubellales</taxon>
        <taxon>Candidatus Hakubellaceae</taxon>
        <taxon>Candidatus Hakubella</taxon>
    </lineage>
</organism>
<sequence length="30" mass="3811">KLDEIERESRTRVMKVKEMLEEERAREFWS</sequence>
<evidence type="ECO:0000313" key="2">
    <source>
        <dbReference type="Proteomes" id="UP000574717"/>
    </source>
</evidence>
<accession>A0A6V8NG33</accession>
<gene>
    <name evidence="1" type="ORF">HKBW3S03_00720</name>
</gene>
<feature type="non-terminal residue" evidence="1">
    <location>
        <position position="1"/>
    </location>
</feature>
<reference evidence="1 2" key="1">
    <citation type="journal article" date="2020" name="Front. Microbiol.">
        <title>Single-cell genomics of novel Actinobacteria with the Wood-Ljungdahl pathway discovered in a serpentinizing system.</title>
        <authorList>
            <person name="Merino N."/>
            <person name="Kawai M."/>
            <person name="Boyd E.S."/>
            <person name="Colman D.R."/>
            <person name="McGlynn S.E."/>
            <person name="Nealson K.H."/>
            <person name="Kurokawa K."/>
            <person name="Hongoh Y."/>
        </authorList>
    </citation>
    <scope>NUCLEOTIDE SEQUENCE [LARGE SCALE GENOMIC DNA]</scope>
    <source>
        <strain evidence="1 2">S03</strain>
    </source>
</reference>
<protein>
    <submittedName>
        <fullName evidence="1">Uncharacterized protein</fullName>
    </submittedName>
</protein>
<name>A0A6V8NG33_9ACTN</name>
<dbReference type="Proteomes" id="UP000574717">
    <property type="component" value="Unassembled WGS sequence"/>
</dbReference>
<comment type="caution">
    <text evidence="1">The sequence shown here is derived from an EMBL/GenBank/DDBJ whole genome shotgun (WGS) entry which is preliminary data.</text>
</comment>
<dbReference type="EMBL" id="BLRU01000048">
    <property type="protein sequence ID" value="GFP19215.1"/>
    <property type="molecule type" value="Genomic_DNA"/>
</dbReference>
<dbReference type="AlphaFoldDB" id="A0A6V8NG33"/>